<evidence type="ECO:0000256" key="5">
    <source>
        <dbReference type="ARBA" id="ARBA00023167"/>
    </source>
</evidence>
<reference evidence="7 8" key="1">
    <citation type="journal article" date="2009" name="Stand. Genomic Sci.">
        <title>Complete genome sequence of Slackia heliotrinireducens type strain (RHS 1).</title>
        <authorList>
            <person name="Pukall R."/>
            <person name="Lapidus A."/>
            <person name="Nolan M."/>
            <person name="Copeland A."/>
            <person name="Glavina Del Rio T."/>
            <person name="Lucas S."/>
            <person name="Chen F."/>
            <person name="Tice H."/>
            <person name="Cheng J.F."/>
            <person name="Chertkov O."/>
            <person name="Bruce D."/>
            <person name="Goodwin L."/>
            <person name="Kuske C."/>
            <person name="Brettin T."/>
            <person name="Detter J.C."/>
            <person name="Han C."/>
            <person name="Pitluck S."/>
            <person name="Pati A."/>
            <person name="Mavrommatis K."/>
            <person name="Ivanova N."/>
            <person name="Ovchinnikova G."/>
            <person name="Chen A."/>
            <person name="Palaniappan K."/>
            <person name="Schneider S."/>
            <person name="Rohde M."/>
            <person name="Chain P."/>
            <person name="D'haeseleer P."/>
            <person name="Goker M."/>
            <person name="Bristow J."/>
            <person name="Eisen J.A."/>
            <person name="Markowitz V."/>
            <person name="Kyrpides N.C."/>
            <person name="Klenk H.P."/>
            <person name="Hugenholtz P."/>
        </authorList>
    </citation>
    <scope>NUCLEOTIDE SEQUENCE [LARGE SCALE GENOMIC DNA]</scope>
    <source>
        <strain evidence="8">ATCC 29202 / DSM 20476 / NCTC 11029 / RHS 1</strain>
    </source>
</reference>
<evidence type="ECO:0000256" key="2">
    <source>
        <dbReference type="ARBA" id="ARBA00011974"/>
    </source>
</evidence>
<dbReference type="RefSeq" id="WP_012798846.1">
    <property type="nucleotide sequence ID" value="NC_013165.1"/>
</dbReference>
<keyword evidence="3" id="KW-0028">Amino-acid biosynthesis</keyword>
<dbReference type="Proteomes" id="UP000002026">
    <property type="component" value="Chromosome"/>
</dbReference>
<evidence type="ECO:0000256" key="3">
    <source>
        <dbReference type="ARBA" id="ARBA00022605"/>
    </source>
</evidence>
<dbReference type="EC" id="3.2.2.9" evidence="2"/>
<dbReference type="SUPFAM" id="SSF53167">
    <property type="entry name" value="Purine and uridine phosphorylases"/>
    <property type="match status" value="1"/>
</dbReference>
<evidence type="ECO:0000313" key="7">
    <source>
        <dbReference type="EMBL" id="ACV22744.1"/>
    </source>
</evidence>
<dbReference type="KEGG" id="shi:Shel_17250"/>
<keyword evidence="4" id="KW-0378">Hydrolase</keyword>
<dbReference type="PANTHER" id="PTHR46832:SF1">
    <property type="entry name" value="5'-METHYLTHIOADENOSINE_S-ADENOSYLHOMOCYSTEINE NUCLEOSIDASE"/>
    <property type="match status" value="1"/>
</dbReference>
<dbReference type="NCBIfam" id="TIGR01704">
    <property type="entry name" value="MTA_SAH-Nsdase"/>
    <property type="match status" value="1"/>
</dbReference>
<organism evidence="7 8">
    <name type="scientific">Slackia heliotrinireducens (strain ATCC 29202 / DSM 20476 / NCTC 11029 / RHS 1)</name>
    <name type="common">Peptococcus heliotrinreducens</name>
    <dbReference type="NCBI Taxonomy" id="471855"/>
    <lineage>
        <taxon>Bacteria</taxon>
        <taxon>Bacillati</taxon>
        <taxon>Actinomycetota</taxon>
        <taxon>Coriobacteriia</taxon>
        <taxon>Eggerthellales</taxon>
        <taxon>Eggerthellaceae</taxon>
        <taxon>Slackia</taxon>
    </lineage>
</organism>
<dbReference type="GO" id="GO:0008930">
    <property type="term" value="F:methylthioadenosine nucleosidase activity"/>
    <property type="evidence" value="ECO:0007669"/>
    <property type="project" value="InterPro"/>
</dbReference>
<protein>
    <recommendedName>
        <fullName evidence="2">adenosylhomocysteine nucleosidase</fullName>
        <ecNumber evidence="2">3.2.2.9</ecNumber>
    </recommendedName>
</protein>
<dbReference type="GO" id="GO:0019509">
    <property type="term" value="P:L-methionine salvage from methylthioadenosine"/>
    <property type="evidence" value="ECO:0007669"/>
    <property type="project" value="UniProtKB-UniPathway"/>
</dbReference>
<proteinExistence type="predicted"/>
<dbReference type="PANTHER" id="PTHR46832">
    <property type="entry name" value="5'-METHYLTHIOADENOSINE/S-ADENOSYLHOMOCYSTEINE NUCLEOSIDASE"/>
    <property type="match status" value="1"/>
</dbReference>
<dbReference type="GO" id="GO:0005829">
    <property type="term" value="C:cytosol"/>
    <property type="evidence" value="ECO:0007669"/>
    <property type="project" value="TreeGrafter"/>
</dbReference>
<dbReference type="AlphaFoldDB" id="C7N759"/>
<accession>C7N759</accession>
<dbReference type="Gene3D" id="3.40.50.1580">
    <property type="entry name" value="Nucleoside phosphorylase domain"/>
    <property type="match status" value="1"/>
</dbReference>
<feature type="domain" description="Nucleoside phosphorylase" evidence="6">
    <location>
        <begin position="5"/>
        <end position="229"/>
    </location>
</feature>
<sequence>MAEKTVGIIGAMEVEVTNLIAALENHTAETIAGMEFHCGTLDGTPAVIALCGIGKVNAGMAATLIVDHFGATHVVNTGVAGTLSDQVGIGDFVVSTGAGYHDFDVSPLGFRYGEVPYTKLCVFPNDEAMRAVAVDVISAGGYKVHEGIVASGDQFIGSAGQKQDILKHLDGMCCEMEGAAISHVCYLMGVPCLVVRAISDGANEQSIDDFPAWCAKMGAASADMVRQMLPRF</sequence>
<dbReference type="GO" id="GO:0008782">
    <property type="term" value="F:adenosylhomocysteine nucleosidase activity"/>
    <property type="evidence" value="ECO:0007669"/>
    <property type="project" value="UniProtKB-EC"/>
</dbReference>
<dbReference type="EMBL" id="CP001684">
    <property type="protein sequence ID" value="ACV22744.1"/>
    <property type="molecule type" value="Genomic_DNA"/>
</dbReference>
<comment type="pathway">
    <text evidence="1">Amino-acid biosynthesis; L-methionine biosynthesis via salvage pathway; S-methyl-5-thio-alpha-D-ribose 1-phosphate from S-methyl-5'-thioadenosine (hydrolase route): step 1/2.</text>
</comment>
<gene>
    <name evidence="7" type="ordered locus">Shel_17250</name>
</gene>
<name>C7N759_SLAHD</name>
<keyword evidence="8" id="KW-1185">Reference proteome</keyword>
<dbReference type="NCBIfam" id="NF004079">
    <property type="entry name" value="PRK05584.1"/>
    <property type="match status" value="1"/>
</dbReference>
<evidence type="ECO:0000313" key="8">
    <source>
        <dbReference type="Proteomes" id="UP000002026"/>
    </source>
</evidence>
<dbReference type="HOGENOM" id="CLU_031248_2_2_11"/>
<dbReference type="InterPro" id="IPR010049">
    <property type="entry name" value="MTA_SAH_Nsdase"/>
</dbReference>
<dbReference type="GO" id="GO:0009164">
    <property type="term" value="P:nucleoside catabolic process"/>
    <property type="evidence" value="ECO:0007669"/>
    <property type="project" value="InterPro"/>
</dbReference>
<dbReference type="CDD" id="cd09008">
    <property type="entry name" value="MTAN"/>
    <property type="match status" value="1"/>
</dbReference>
<evidence type="ECO:0000259" key="6">
    <source>
        <dbReference type="Pfam" id="PF01048"/>
    </source>
</evidence>
<evidence type="ECO:0000256" key="4">
    <source>
        <dbReference type="ARBA" id="ARBA00022801"/>
    </source>
</evidence>
<dbReference type="UniPathway" id="UPA00904">
    <property type="reaction ID" value="UER00871"/>
</dbReference>
<keyword evidence="5" id="KW-0486">Methionine biosynthesis</keyword>
<evidence type="ECO:0000256" key="1">
    <source>
        <dbReference type="ARBA" id="ARBA00004945"/>
    </source>
</evidence>
<dbReference type="Pfam" id="PF01048">
    <property type="entry name" value="PNP_UDP_1"/>
    <property type="match status" value="1"/>
</dbReference>
<dbReference type="STRING" id="471855.Shel_17250"/>
<dbReference type="InterPro" id="IPR035994">
    <property type="entry name" value="Nucleoside_phosphorylase_sf"/>
</dbReference>
<dbReference type="eggNOG" id="COG0775">
    <property type="taxonomic scope" value="Bacteria"/>
</dbReference>
<dbReference type="GO" id="GO:0019284">
    <property type="term" value="P:L-methionine salvage from S-adenosylmethionine"/>
    <property type="evidence" value="ECO:0007669"/>
    <property type="project" value="TreeGrafter"/>
</dbReference>
<dbReference type="InterPro" id="IPR000845">
    <property type="entry name" value="Nucleoside_phosphorylase_d"/>
</dbReference>